<proteinExistence type="predicted"/>
<dbReference type="GO" id="GO:0003723">
    <property type="term" value="F:RNA binding"/>
    <property type="evidence" value="ECO:0007669"/>
    <property type="project" value="InterPro"/>
</dbReference>
<dbReference type="InterPro" id="IPR001537">
    <property type="entry name" value="SpoU_MeTrfase"/>
</dbReference>
<dbReference type="CDD" id="cd18097">
    <property type="entry name" value="SpoU-like"/>
    <property type="match status" value="1"/>
</dbReference>
<dbReference type="GO" id="GO:0032259">
    <property type="term" value="P:methylation"/>
    <property type="evidence" value="ECO:0007669"/>
    <property type="project" value="UniProtKB-KW"/>
</dbReference>
<protein>
    <submittedName>
        <fullName evidence="4">TrmH family RNA methyltransferase</fullName>
    </submittedName>
</protein>
<dbReference type="Gene3D" id="3.40.1280.10">
    <property type="match status" value="1"/>
</dbReference>
<organism evidence="4">
    <name type="scientific">Prosthecochloris aestuarii</name>
    <dbReference type="NCBI Taxonomy" id="1102"/>
    <lineage>
        <taxon>Bacteria</taxon>
        <taxon>Pseudomonadati</taxon>
        <taxon>Chlorobiota</taxon>
        <taxon>Chlorobiia</taxon>
        <taxon>Chlorobiales</taxon>
        <taxon>Chlorobiaceae</taxon>
        <taxon>Prosthecochloris</taxon>
    </lineage>
</organism>
<dbReference type="InterPro" id="IPR004441">
    <property type="entry name" value="rRNA_MeTrfase_TrmH"/>
</dbReference>
<dbReference type="SUPFAM" id="SSF75217">
    <property type="entry name" value="alpha/beta knot"/>
    <property type="match status" value="1"/>
</dbReference>
<gene>
    <name evidence="4" type="ORF">ENN50_03700</name>
</gene>
<sequence>MKFRKLAGNEMARLSVDEYKQARKYPVTVLLHNIRSMYNVGSVFRTADAAGIEKVLISGYTATPPRKAIQKTALGADESVEWHYVESPVEELQRMKRDGVKVFGLEISEGSRLYTDLCRDDFPLCLILGHEVDGIDDELLQECDHVLEIPQFGTKHSLNVSVAAGVALYEMIKVVSMCPVPSR</sequence>
<reference evidence="4" key="1">
    <citation type="journal article" date="2020" name="mSystems">
        <title>Genome- and Community-Level Interaction Insights into Carbon Utilization and Element Cycling Functions of Hydrothermarchaeota in Hydrothermal Sediment.</title>
        <authorList>
            <person name="Zhou Z."/>
            <person name="Liu Y."/>
            <person name="Xu W."/>
            <person name="Pan J."/>
            <person name="Luo Z.H."/>
            <person name="Li M."/>
        </authorList>
    </citation>
    <scope>NUCLEOTIDE SEQUENCE [LARGE SCALE GENOMIC DNA]</scope>
    <source>
        <strain evidence="4">SpSt-1181</strain>
    </source>
</reference>
<dbReference type="PANTHER" id="PTHR46429">
    <property type="entry name" value="23S RRNA (GUANOSINE-2'-O-)-METHYLTRANSFERASE RLMB"/>
    <property type="match status" value="1"/>
</dbReference>
<dbReference type="InterPro" id="IPR029028">
    <property type="entry name" value="Alpha/beta_knot_MTases"/>
</dbReference>
<dbReference type="GO" id="GO:0008173">
    <property type="term" value="F:RNA methyltransferase activity"/>
    <property type="evidence" value="ECO:0007669"/>
    <property type="project" value="InterPro"/>
</dbReference>
<accession>A0A831WUH6</accession>
<dbReference type="GO" id="GO:0005829">
    <property type="term" value="C:cytosol"/>
    <property type="evidence" value="ECO:0007669"/>
    <property type="project" value="TreeGrafter"/>
</dbReference>
<evidence type="ECO:0000256" key="2">
    <source>
        <dbReference type="ARBA" id="ARBA00022679"/>
    </source>
</evidence>
<keyword evidence="2" id="KW-0808">Transferase</keyword>
<dbReference type="PANTHER" id="PTHR46429:SF1">
    <property type="entry name" value="23S RRNA (GUANOSINE-2'-O-)-METHYLTRANSFERASE RLMB"/>
    <property type="match status" value="1"/>
</dbReference>
<name>A0A831WUH6_PROAE</name>
<dbReference type="InterPro" id="IPR029026">
    <property type="entry name" value="tRNA_m1G_MTases_N"/>
</dbReference>
<comment type="caution">
    <text evidence="4">The sequence shown here is derived from an EMBL/GenBank/DDBJ whole genome shotgun (WGS) entry which is preliminary data.</text>
</comment>
<dbReference type="Proteomes" id="UP000886335">
    <property type="component" value="Unassembled WGS sequence"/>
</dbReference>
<evidence type="ECO:0000259" key="3">
    <source>
        <dbReference type="Pfam" id="PF00588"/>
    </source>
</evidence>
<feature type="domain" description="tRNA/rRNA methyltransferase SpoU type" evidence="3">
    <location>
        <begin position="27"/>
        <end position="169"/>
    </location>
</feature>
<dbReference type="Pfam" id="PF00588">
    <property type="entry name" value="SpoU_methylase"/>
    <property type="match status" value="1"/>
</dbReference>
<keyword evidence="1 4" id="KW-0489">Methyltransferase</keyword>
<evidence type="ECO:0000313" key="4">
    <source>
        <dbReference type="EMBL" id="HED30791.1"/>
    </source>
</evidence>
<dbReference type="AlphaFoldDB" id="A0A831WUH6"/>
<dbReference type="GO" id="GO:0006396">
    <property type="term" value="P:RNA processing"/>
    <property type="evidence" value="ECO:0007669"/>
    <property type="project" value="InterPro"/>
</dbReference>
<dbReference type="EMBL" id="DSBW01000082">
    <property type="protein sequence ID" value="HED30791.1"/>
    <property type="molecule type" value="Genomic_DNA"/>
</dbReference>
<evidence type="ECO:0000256" key="1">
    <source>
        <dbReference type="ARBA" id="ARBA00022603"/>
    </source>
</evidence>